<proteinExistence type="predicted"/>
<evidence type="ECO:0000313" key="2">
    <source>
        <dbReference type="EMBL" id="KAK8058905.1"/>
    </source>
</evidence>
<accession>A0ABR1UJ18</accession>
<dbReference type="Proteomes" id="UP001480595">
    <property type="component" value="Unassembled WGS sequence"/>
</dbReference>
<dbReference type="EMBL" id="JAQQWL010000009">
    <property type="protein sequence ID" value="KAK8058905.1"/>
    <property type="molecule type" value="Genomic_DNA"/>
</dbReference>
<feature type="region of interest" description="Disordered" evidence="1">
    <location>
        <begin position="57"/>
        <end position="77"/>
    </location>
</feature>
<dbReference type="RefSeq" id="XP_066714351.1">
    <property type="nucleotide sequence ID" value="XM_066860762.1"/>
</dbReference>
<evidence type="ECO:0000313" key="3">
    <source>
        <dbReference type="Proteomes" id="UP001480595"/>
    </source>
</evidence>
<name>A0ABR1UJ18_9PEZI</name>
<protein>
    <submittedName>
        <fullName evidence="2">Uncharacterized protein</fullName>
    </submittedName>
</protein>
<reference evidence="2 3" key="1">
    <citation type="submission" date="2023-01" db="EMBL/GenBank/DDBJ databases">
        <title>Analysis of 21 Apiospora genomes using comparative genomics revels a genus with tremendous synthesis potential of carbohydrate active enzymes and secondary metabolites.</title>
        <authorList>
            <person name="Sorensen T."/>
        </authorList>
    </citation>
    <scope>NUCLEOTIDE SEQUENCE [LARGE SCALE GENOMIC DNA]</scope>
    <source>
        <strain evidence="2 3">CBS 135458</strain>
    </source>
</reference>
<organism evidence="2 3">
    <name type="scientific">Apiospora phragmitis</name>
    <dbReference type="NCBI Taxonomy" id="2905665"/>
    <lineage>
        <taxon>Eukaryota</taxon>
        <taxon>Fungi</taxon>
        <taxon>Dikarya</taxon>
        <taxon>Ascomycota</taxon>
        <taxon>Pezizomycotina</taxon>
        <taxon>Sordariomycetes</taxon>
        <taxon>Xylariomycetidae</taxon>
        <taxon>Amphisphaeriales</taxon>
        <taxon>Apiosporaceae</taxon>
        <taxon>Apiospora</taxon>
    </lineage>
</organism>
<sequence>MAYTQDFLGFKSVSPSTTFSSQIGQASNNIQLPTQSHTSGVLQFASASYQNNPIHISNWWQPPTNSSDSSDPQDVTMEDWDSCDVPELEDDVMSISSDEDEIDWEPAEITPPVDPMQLDPSTAVVDGNDTTEMNLDPPSYQLSFWDQWDEEDQADRGLHDARRSRHLTNTTHLRYQQEGAYLSCSLSLRPPCTTCT</sequence>
<comment type="caution">
    <text evidence="2">The sequence shown here is derived from an EMBL/GenBank/DDBJ whole genome shotgun (WGS) entry which is preliminary data.</text>
</comment>
<gene>
    <name evidence="2" type="ORF">PG994_009353</name>
</gene>
<dbReference type="GeneID" id="92093825"/>
<keyword evidence="3" id="KW-1185">Reference proteome</keyword>
<evidence type="ECO:0000256" key="1">
    <source>
        <dbReference type="SAM" id="MobiDB-lite"/>
    </source>
</evidence>
<feature type="compositionally biased region" description="Polar residues" evidence="1">
    <location>
        <begin position="57"/>
        <end position="73"/>
    </location>
</feature>